<feature type="region of interest" description="Disordered" evidence="1">
    <location>
        <begin position="150"/>
        <end position="193"/>
    </location>
</feature>
<keyword evidence="2" id="KW-1133">Transmembrane helix</keyword>
<feature type="transmembrane region" description="Helical" evidence="2">
    <location>
        <begin position="107"/>
        <end position="134"/>
    </location>
</feature>
<name>A0A8R7TDZ9_TRIUA</name>
<accession>A0A8R7TDZ9</accession>
<dbReference type="EnsemblPlants" id="TuG1812G0200001438.01.T01">
    <property type="protein sequence ID" value="TuG1812G0200001438.01.T01"/>
    <property type="gene ID" value="TuG1812G0200001438.01"/>
</dbReference>
<evidence type="ECO:0000313" key="4">
    <source>
        <dbReference type="Proteomes" id="UP000015106"/>
    </source>
</evidence>
<reference evidence="3" key="2">
    <citation type="submission" date="2018-03" db="EMBL/GenBank/DDBJ databases">
        <title>The Triticum urartu genome reveals the dynamic nature of wheat genome evolution.</title>
        <authorList>
            <person name="Ling H."/>
            <person name="Ma B."/>
            <person name="Shi X."/>
            <person name="Liu H."/>
            <person name="Dong L."/>
            <person name="Sun H."/>
            <person name="Cao Y."/>
            <person name="Gao Q."/>
            <person name="Zheng S."/>
            <person name="Li Y."/>
            <person name="Yu Y."/>
            <person name="Du H."/>
            <person name="Qi M."/>
            <person name="Li Y."/>
            <person name="Yu H."/>
            <person name="Cui Y."/>
            <person name="Wang N."/>
            <person name="Chen C."/>
            <person name="Wu H."/>
            <person name="Zhao Y."/>
            <person name="Zhang J."/>
            <person name="Li Y."/>
            <person name="Zhou W."/>
            <person name="Zhang B."/>
            <person name="Hu W."/>
            <person name="Eijk M."/>
            <person name="Tang J."/>
            <person name="Witsenboer H."/>
            <person name="Zhao S."/>
            <person name="Li Z."/>
            <person name="Zhang A."/>
            <person name="Wang D."/>
            <person name="Liang C."/>
        </authorList>
    </citation>
    <scope>NUCLEOTIDE SEQUENCE [LARGE SCALE GENOMIC DNA]</scope>
    <source>
        <strain evidence="3">cv. G1812</strain>
    </source>
</reference>
<feature type="compositionally biased region" description="Low complexity" evidence="1">
    <location>
        <begin position="1"/>
        <end position="11"/>
    </location>
</feature>
<evidence type="ECO:0000313" key="3">
    <source>
        <dbReference type="EnsemblPlants" id="TuG1812G0200001438.01.T01"/>
    </source>
</evidence>
<evidence type="ECO:0000256" key="1">
    <source>
        <dbReference type="SAM" id="MobiDB-lite"/>
    </source>
</evidence>
<reference evidence="3" key="3">
    <citation type="submission" date="2022-06" db="UniProtKB">
        <authorList>
            <consortium name="EnsemblPlants"/>
        </authorList>
    </citation>
    <scope>IDENTIFICATION</scope>
</reference>
<dbReference type="Proteomes" id="UP000015106">
    <property type="component" value="Chromosome 2"/>
</dbReference>
<proteinExistence type="predicted"/>
<reference evidence="4" key="1">
    <citation type="journal article" date="2013" name="Nature">
        <title>Draft genome of the wheat A-genome progenitor Triticum urartu.</title>
        <authorList>
            <person name="Ling H.Q."/>
            <person name="Zhao S."/>
            <person name="Liu D."/>
            <person name="Wang J."/>
            <person name="Sun H."/>
            <person name="Zhang C."/>
            <person name="Fan H."/>
            <person name="Li D."/>
            <person name="Dong L."/>
            <person name="Tao Y."/>
            <person name="Gao C."/>
            <person name="Wu H."/>
            <person name="Li Y."/>
            <person name="Cui Y."/>
            <person name="Guo X."/>
            <person name="Zheng S."/>
            <person name="Wang B."/>
            <person name="Yu K."/>
            <person name="Liang Q."/>
            <person name="Yang W."/>
            <person name="Lou X."/>
            <person name="Chen J."/>
            <person name="Feng M."/>
            <person name="Jian J."/>
            <person name="Zhang X."/>
            <person name="Luo G."/>
            <person name="Jiang Y."/>
            <person name="Liu J."/>
            <person name="Wang Z."/>
            <person name="Sha Y."/>
            <person name="Zhang B."/>
            <person name="Wu H."/>
            <person name="Tang D."/>
            <person name="Shen Q."/>
            <person name="Xue P."/>
            <person name="Zou S."/>
            <person name="Wang X."/>
            <person name="Liu X."/>
            <person name="Wang F."/>
            <person name="Yang Y."/>
            <person name="An X."/>
            <person name="Dong Z."/>
            <person name="Zhang K."/>
            <person name="Zhang X."/>
            <person name="Luo M.C."/>
            <person name="Dvorak J."/>
            <person name="Tong Y."/>
            <person name="Wang J."/>
            <person name="Yang H."/>
            <person name="Li Z."/>
            <person name="Wang D."/>
            <person name="Zhang A."/>
            <person name="Wang J."/>
        </authorList>
    </citation>
    <scope>NUCLEOTIDE SEQUENCE</scope>
    <source>
        <strain evidence="4">cv. G1812</strain>
    </source>
</reference>
<feature type="region of interest" description="Disordered" evidence="1">
    <location>
        <begin position="1"/>
        <end position="22"/>
    </location>
</feature>
<keyword evidence="2" id="KW-0472">Membrane</keyword>
<sequence length="298" mass="31293">RGDSITSFSAAPPTPPSIHPSLSLRRRSSLTDAAAALTSLVALSFLPAAPSPPSSHPFLFVATPSITTIVVPRLDLLLPSAATLSSTPSSFFADDRSHRPGPRRPCLLFPIISLFPSLFLPFTLIFLYLSCSLLQGSRHGRLRSSALTHAPAALPTSSPRKTTMPVAGASSRPHSMETAAARSSSGIARSGLSPTCLPVLRPFPMSPRRQELRRAPPQDPDSSAPDPAMVVVASSSLSVLRQIHAGVLEGPVMEVVASPISIRPPPDPRRSGRDPPPVPQRLGPQEGQGPRQAAGGLA</sequence>
<keyword evidence="4" id="KW-1185">Reference proteome</keyword>
<keyword evidence="2" id="KW-0812">Transmembrane</keyword>
<evidence type="ECO:0000256" key="2">
    <source>
        <dbReference type="SAM" id="Phobius"/>
    </source>
</evidence>
<dbReference type="Gramene" id="TuG1812G0200001438.01.T01">
    <property type="protein sequence ID" value="TuG1812G0200001438.01.T01"/>
    <property type="gene ID" value="TuG1812G0200001438.01"/>
</dbReference>
<feature type="region of interest" description="Disordered" evidence="1">
    <location>
        <begin position="208"/>
        <end position="227"/>
    </location>
</feature>
<organism evidence="3 4">
    <name type="scientific">Triticum urartu</name>
    <name type="common">Red wild einkorn</name>
    <name type="synonym">Crithodium urartu</name>
    <dbReference type="NCBI Taxonomy" id="4572"/>
    <lineage>
        <taxon>Eukaryota</taxon>
        <taxon>Viridiplantae</taxon>
        <taxon>Streptophyta</taxon>
        <taxon>Embryophyta</taxon>
        <taxon>Tracheophyta</taxon>
        <taxon>Spermatophyta</taxon>
        <taxon>Magnoliopsida</taxon>
        <taxon>Liliopsida</taxon>
        <taxon>Poales</taxon>
        <taxon>Poaceae</taxon>
        <taxon>BOP clade</taxon>
        <taxon>Pooideae</taxon>
        <taxon>Triticodae</taxon>
        <taxon>Triticeae</taxon>
        <taxon>Triticinae</taxon>
        <taxon>Triticum</taxon>
    </lineage>
</organism>
<feature type="region of interest" description="Disordered" evidence="1">
    <location>
        <begin position="259"/>
        <end position="298"/>
    </location>
</feature>
<feature type="compositionally biased region" description="Low complexity" evidence="1">
    <location>
        <begin position="179"/>
        <end position="191"/>
    </location>
</feature>
<protein>
    <submittedName>
        <fullName evidence="3">Uncharacterized protein</fullName>
    </submittedName>
</protein>
<dbReference type="AlphaFoldDB" id="A0A8R7TDZ9"/>